<feature type="region of interest" description="Disordered" evidence="4">
    <location>
        <begin position="928"/>
        <end position="1084"/>
    </location>
</feature>
<dbReference type="InterPro" id="IPR012677">
    <property type="entry name" value="Nucleotide-bd_a/b_plait_sf"/>
</dbReference>
<feature type="region of interest" description="Disordered" evidence="4">
    <location>
        <begin position="283"/>
        <end position="611"/>
    </location>
</feature>
<evidence type="ECO:0000256" key="3">
    <source>
        <dbReference type="PROSITE-ProRule" id="PRU00176"/>
    </source>
</evidence>
<keyword evidence="6" id="KW-1185">Reference proteome</keyword>
<feature type="compositionally biased region" description="Gly residues" evidence="4">
    <location>
        <begin position="381"/>
        <end position="394"/>
    </location>
</feature>
<feature type="compositionally biased region" description="Basic residues" evidence="4">
    <location>
        <begin position="526"/>
        <end position="548"/>
    </location>
</feature>
<dbReference type="InterPro" id="IPR000504">
    <property type="entry name" value="RRM_dom"/>
</dbReference>
<keyword evidence="2 3" id="KW-0694">RNA-binding</keyword>
<feature type="compositionally biased region" description="Basic residues" evidence="4">
    <location>
        <begin position="444"/>
        <end position="453"/>
    </location>
</feature>
<dbReference type="CDD" id="cd12510">
    <property type="entry name" value="RRM1_RBM12_like"/>
    <property type="match status" value="1"/>
</dbReference>
<dbReference type="STRING" id="121845.A0A3Q0IHU1"/>
<dbReference type="GO" id="GO:0003723">
    <property type="term" value="F:RNA binding"/>
    <property type="evidence" value="ECO:0007669"/>
    <property type="project" value="UniProtKB-UniRule"/>
</dbReference>
<reference evidence="7" key="1">
    <citation type="submission" date="2025-08" db="UniProtKB">
        <authorList>
            <consortium name="RefSeq"/>
        </authorList>
    </citation>
    <scope>IDENTIFICATION</scope>
</reference>
<dbReference type="Proteomes" id="UP000079169">
    <property type="component" value="Unplaced"/>
</dbReference>
<feature type="compositionally biased region" description="Polar residues" evidence="4">
    <location>
        <begin position="127"/>
        <end position="141"/>
    </location>
</feature>
<organism evidence="6 7">
    <name type="scientific">Diaphorina citri</name>
    <name type="common">Asian citrus psyllid</name>
    <dbReference type="NCBI Taxonomy" id="121845"/>
    <lineage>
        <taxon>Eukaryota</taxon>
        <taxon>Metazoa</taxon>
        <taxon>Ecdysozoa</taxon>
        <taxon>Arthropoda</taxon>
        <taxon>Hexapoda</taxon>
        <taxon>Insecta</taxon>
        <taxon>Pterygota</taxon>
        <taxon>Neoptera</taxon>
        <taxon>Paraneoptera</taxon>
        <taxon>Hemiptera</taxon>
        <taxon>Sternorrhyncha</taxon>
        <taxon>Psylloidea</taxon>
        <taxon>Psyllidae</taxon>
        <taxon>Diaphorininae</taxon>
        <taxon>Diaphorina</taxon>
    </lineage>
</organism>
<dbReference type="PANTHER" id="PTHR13976">
    <property type="entry name" value="HETEROGENEOUS NUCLEAR RIBONUCLEOPROTEIN-RELATED"/>
    <property type="match status" value="1"/>
</dbReference>
<feature type="domain" description="RRM" evidence="5">
    <location>
        <begin position="1094"/>
        <end position="1170"/>
    </location>
</feature>
<dbReference type="CDD" id="cd00590">
    <property type="entry name" value="RRM_SF"/>
    <property type="match status" value="1"/>
</dbReference>
<feature type="compositionally biased region" description="Pro residues" evidence="4">
    <location>
        <begin position="283"/>
        <end position="292"/>
    </location>
</feature>
<dbReference type="Pfam" id="PF00076">
    <property type="entry name" value="RRM_1"/>
    <property type="match status" value="3"/>
</dbReference>
<dbReference type="PaxDb" id="121845-A0A3Q0IHU1"/>
<feature type="compositionally biased region" description="Basic residues" evidence="4">
    <location>
        <begin position="463"/>
        <end position="485"/>
    </location>
</feature>
<evidence type="ECO:0000313" key="6">
    <source>
        <dbReference type="Proteomes" id="UP000079169"/>
    </source>
</evidence>
<feature type="compositionally biased region" description="Low complexity" evidence="4">
    <location>
        <begin position="1060"/>
        <end position="1071"/>
    </location>
</feature>
<feature type="compositionally biased region" description="Gly residues" evidence="4">
    <location>
        <begin position="1024"/>
        <end position="1044"/>
    </location>
</feature>
<dbReference type="Gene3D" id="3.30.70.330">
    <property type="match status" value="5"/>
</dbReference>
<sequence>MSVIIRLQNLPWSANSMDIRQYFQGLSIPEGGVHIVGGEQGDAFIAFSTDEDARQAMMNDGGKIKEVKIKLLLSSRSEMQKVIEQARQTSVSFQTMIQNPVAPVTNTPVAPAPNMMGQQAMGMMGQTNNTVQNPSQSQTGGPNTTAPAQNQANLTQQALAQKDWQGMAPMGMPQQPGALNMPGMMPGMPLGMMGLMPGLPAQFAQMAQMGLLGPNPMAMANFFGAQKNPMLPGAQPTPTPGATDSQPQPNLQQTPNVHPVFSQTPNNQFMPTPGQSMPQQIPGPNPMMPGPNGPNAMMPGPNGPNPMMSGPNGPMGGPNGPNPMMSGPNGPLGGPSGPNPMMTGPNGPMGVPNGPNPMMGGPNGPNPMMGGPNGPNPMMGGPNGPMGGPNGPMGGPNLMPGGNNDIQQAPAPPSITPADRSKRDSRKVSDEDDVKILEDSSKSGRSRSRSRERRRNERDRKDRDKKKRSRSRSRERRRRERSRSRDRRDKDRKSRKSRSRSRDRSRHTKDDKGRDNRRNERDRKDRDKKKRSRSRSRERRRRERSRSRDRRDKERKSRKSRSRSRDRSRHTKDDKGRDNANKPKEEDNQQMSFNRSFPGQTQPNRPPVHVPFSNIDTKLNLNDSWNNKGSDYSLNNKMPEANTCVEVRNVPLNVRYTDIKAFFQYHQLYHDGIKIINDNNGKRTGILYVQFLKSETRNKALKELNGARMIDSQVELLPIDDEIFKKAVDSYRPPRNAGPMEVTKPPPIVIFKVMGLPANVQRKDIAQIFDGFELETIRVNREDSNKVLAYVRIKSESDALNFTSIRKTHTVAGKPVLVVPCFEAEFSEAMKKFPDEPDPIKTDCVLIKNLPRQATDGDVCDFFSDIGLVPLKIHLMFTAQGEPSGDVFCEFQTPDEANRAISKNETLFGRNTVSVLLVTRQTLNEALGSPLPAPGGPSLLGPGPPFPRPNFMGPGPGPNFNDPRMDRQDPRMGDPRQMDSGPMGPNGMGGPNDMGGPLMQRPGILGPRGPGGPPSRFDNRYSPRGGGGMGGRGRGRGGDGGGGDRYNDFNRGGPDFNDYNNRGGPNFNNRGGPDRYNKYESDVTSPENFGRPGCVLALENIPYRANMDDILAFFNDFELTRDNIIRRYDEEGRATGDARVCLVSPSEAQRALRQLNQVPIQGRPVYISPV</sequence>
<feature type="compositionally biased region" description="Gly residues" evidence="4">
    <location>
        <begin position="984"/>
        <end position="993"/>
    </location>
</feature>
<dbReference type="InterPro" id="IPR035979">
    <property type="entry name" value="RBD_domain_sf"/>
</dbReference>
<feature type="domain" description="RRM" evidence="5">
    <location>
        <begin position="843"/>
        <end position="920"/>
    </location>
</feature>
<evidence type="ECO:0000256" key="4">
    <source>
        <dbReference type="SAM" id="MobiDB-lite"/>
    </source>
</evidence>
<protein>
    <submittedName>
        <fullName evidence="7">RNA-binding protein 12</fullName>
    </submittedName>
</protein>
<feature type="compositionally biased region" description="Basic and acidic residues" evidence="4">
    <location>
        <begin position="1072"/>
        <end position="1081"/>
    </location>
</feature>
<feature type="compositionally biased region" description="Basic and acidic residues" evidence="4">
    <location>
        <begin position="508"/>
        <end position="525"/>
    </location>
</feature>
<feature type="domain" description="RRM" evidence="5">
    <location>
        <begin position="643"/>
        <end position="721"/>
    </location>
</feature>
<accession>A0A3Q0IHU1</accession>
<name>A0A3Q0IHU1_DIACI</name>
<feature type="domain" description="RRM" evidence="5">
    <location>
        <begin position="3"/>
        <end position="74"/>
    </location>
</feature>
<feature type="compositionally biased region" description="Basic and acidic residues" evidence="4">
    <location>
        <begin position="419"/>
        <end position="442"/>
    </location>
</feature>
<evidence type="ECO:0000259" key="5">
    <source>
        <dbReference type="PROSITE" id="PS50102"/>
    </source>
</evidence>
<dbReference type="InterPro" id="IPR050666">
    <property type="entry name" value="ESRP"/>
</dbReference>
<evidence type="ECO:0000256" key="1">
    <source>
        <dbReference type="ARBA" id="ARBA00022737"/>
    </source>
</evidence>
<dbReference type="PROSITE" id="PS50102">
    <property type="entry name" value="RRM"/>
    <property type="match status" value="4"/>
</dbReference>
<gene>
    <name evidence="7" type="primary">LOC103524604</name>
</gene>
<feature type="compositionally biased region" description="Polar residues" evidence="4">
    <location>
        <begin position="589"/>
        <end position="603"/>
    </location>
</feature>
<dbReference type="KEGG" id="dci:103524604"/>
<feature type="compositionally biased region" description="Low complexity" evidence="4">
    <location>
        <begin position="994"/>
        <end position="1007"/>
    </location>
</feature>
<dbReference type="SMART" id="SM00360">
    <property type="entry name" value="RRM"/>
    <property type="match status" value="5"/>
</dbReference>
<feature type="compositionally biased region" description="Low complexity" evidence="4">
    <location>
        <begin position="293"/>
        <end position="312"/>
    </location>
</feature>
<feature type="compositionally biased region" description="Low complexity" evidence="4">
    <location>
        <begin position="395"/>
        <end position="404"/>
    </location>
</feature>
<feature type="region of interest" description="Disordered" evidence="4">
    <location>
        <begin position="125"/>
        <end position="148"/>
    </location>
</feature>
<feature type="compositionally biased region" description="Low complexity" evidence="4">
    <location>
        <begin position="339"/>
        <end position="380"/>
    </location>
</feature>
<feature type="compositionally biased region" description="Basic and acidic residues" evidence="4">
    <location>
        <begin position="571"/>
        <end position="587"/>
    </location>
</feature>
<dbReference type="SUPFAM" id="SSF54928">
    <property type="entry name" value="RNA-binding domain, RBD"/>
    <property type="match status" value="4"/>
</dbReference>
<dbReference type="AlphaFoldDB" id="A0A3Q0IHU1"/>
<proteinExistence type="predicted"/>
<feature type="compositionally biased region" description="Basic residues" evidence="4">
    <location>
        <begin position="493"/>
        <end position="507"/>
    </location>
</feature>
<evidence type="ECO:0000313" key="7">
    <source>
        <dbReference type="RefSeq" id="XP_026675771.1"/>
    </source>
</evidence>
<dbReference type="RefSeq" id="XP_026675771.1">
    <property type="nucleotide sequence ID" value="XM_026819970.1"/>
</dbReference>
<feature type="compositionally biased region" description="Basic and acidic residues" evidence="4">
    <location>
        <begin position="963"/>
        <end position="977"/>
    </location>
</feature>
<feature type="compositionally biased region" description="Polar residues" evidence="4">
    <location>
        <begin position="244"/>
        <end position="262"/>
    </location>
</feature>
<feature type="compositionally biased region" description="Low complexity" evidence="4">
    <location>
        <begin position="232"/>
        <end position="243"/>
    </location>
</feature>
<dbReference type="GeneID" id="103524604"/>
<feature type="compositionally biased region" description="Low complexity" evidence="4">
    <location>
        <begin position="949"/>
        <end position="962"/>
    </location>
</feature>
<feature type="region of interest" description="Disordered" evidence="4">
    <location>
        <begin position="228"/>
        <end position="262"/>
    </location>
</feature>
<dbReference type="CDD" id="cd12254">
    <property type="entry name" value="RRM_hnRNPH_ESRPs_RBM12_like"/>
    <property type="match status" value="2"/>
</dbReference>
<feature type="compositionally biased region" description="Basic residues" evidence="4">
    <location>
        <begin position="556"/>
        <end position="570"/>
    </location>
</feature>
<evidence type="ECO:0000256" key="2">
    <source>
        <dbReference type="ARBA" id="ARBA00022884"/>
    </source>
</evidence>
<keyword evidence="1" id="KW-0677">Repeat</keyword>